<proteinExistence type="inferred from homology"/>
<evidence type="ECO:0000313" key="10">
    <source>
        <dbReference type="EMBL" id="MBK3494603.1"/>
    </source>
</evidence>
<organism evidence="10 11">
    <name type="scientific">Viridibacillus soli</name>
    <dbReference type="NCBI Taxonomy" id="2798301"/>
    <lineage>
        <taxon>Bacteria</taxon>
        <taxon>Bacillati</taxon>
        <taxon>Bacillota</taxon>
        <taxon>Bacilli</taxon>
        <taxon>Bacillales</taxon>
        <taxon>Caryophanaceae</taxon>
        <taxon>Viridibacillus</taxon>
    </lineage>
</organism>
<gene>
    <name evidence="10" type="ORF">JFL43_06990</name>
</gene>
<evidence type="ECO:0000256" key="7">
    <source>
        <dbReference type="SAM" id="Phobius"/>
    </source>
</evidence>
<evidence type="ECO:0000256" key="2">
    <source>
        <dbReference type="ARBA" id="ARBA00022475"/>
    </source>
</evidence>
<dbReference type="PANTHER" id="PTHR30572">
    <property type="entry name" value="MEMBRANE COMPONENT OF TRANSPORTER-RELATED"/>
    <property type="match status" value="1"/>
</dbReference>
<comment type="similarity">
    <text evidence="6">Belongs to the ABC-4 integral membrane protein family.</text>
</comment>
<feature type="transmembrane region" description="Helical" evidence="7">
    <location>
        <begin position="357"/>
        <end position="385"/>
    </location>
</feature>
<dbReference type="PANTHER" id="PTHR30572:SF4">
    <property type="entry name" value="ABC TRANSPORTER PERMEASE YTRF"/>
    <property type="match status" value="1"/>
</dbReference>
<feature type="domain" description="ABC3 transporter permease C-terminal" evidence="8">
    <location>
        <begin position="306"/>
        <end position="436"/>
    </location>
</feature>
<name>A0ABS1H5A8_9BACL</name>
<dbReference type="Pfam" id="PF02687">
    <property type="entry name" value="FtsX"/>
    <property type="match status" value="1"/>
</dbReference>
<keyword evidence="4 7" id="KW-1133">Transmembrane helix</keyword>
<dbReference type="PROSITE" id="PS51257">
    <property type="entry name" value="PROKAR_LIPOPROTEIN"/>
    <property type="match status" value="1"/>
</dbReference>
<dbReference type="InterPro" id="IPR050250">
    <property type="entry name" value="Macrolide_Exporter_MacB"/>
</dbReference>
<evidence type="ECO:0000256" key="4">
    <source>
        <dbReference type="ARBA" id="ARBA00022989"/>
    </source>
</evidence>
<keyword evidence="3 7" id="KW-0812">Transmembrane</keyword>
<evidence type="ECO:0000256" key="5">
    <source>
        <dbReference type="ARBA" id="ARBA00023136"/>
    </source>
</evidence>
<sequence length="445" mass="49666">MLFKDQVDFVRQHLKKNRLRVFTTILATTMGCAFLIVLASIGFGLQGSMERGILTDQTVTEIEVYGDPQKKIDVDAIRKMDNVRAVVEKTNAQLSANVKFEERTNSVPVNMTDFDNEEKIGSKLSEGRLPQNSDEIVVGYHFAENLLSKAELKEQEKLYEESAENDTTSTKQAKKLGYKESLVGKTISVKLQDYDNDKAINKELTFKVVGVSEKPAKDWLIKNTILFSHELKGEFYNIYKASVKDSKNIKAEKDMFYPEIKVHATNLEAVKGVIAKLKDKGLSVYSVTEQLDDINVIFLAFKVGLIFVGTIAVLIASIGIFNTMTMAVTERTREIGVMKAIGASPKLIQRLFLMESAWIGILGTAIAIVISYGISFLSNWLLPIIIDMATDSKQFQEADIVFSHIPWQLILVASAISIGVALLSGWRPARKATKIDVIQALRQEL</sequence>
<evidence type="ECO:0000256" key="3">
    <source>
        <dbReference type="ARBA" id="ARBA00022692"/>
    </source>
</evidence>
<feature type="transmembrane region" description="Helical" evidence="7">
    <location>
        <begin position="405"/>
        <end position="426"/>
    </location>
</feature>
<keyword evidence="5 7" id="KW-0472">Membrane</keyword>
<feature type="transmembrane region" description="Helical" evidence="7">
    <location>
        <begin position="21"/>
        <end position="45"/>
    </location>
</feature>
<dbReference type="Pfam" id="PF12704">
    <property type="entry name" value="MacB_PCD"/>
    <property type="match status" value="1"/>
</dbReference>
<evidence type="ECO:0000313" key="11">
    <source>
        <dbReference type="Proteomes" id="UP000618943"/>
    </source>
</evidence>
<reference evidence="10 11" key="1">
    <citation type="submission" date="2020-12" db="EMBL/GenBank/DDBJ databases">
        <title>YIM B01967 draft genome.</title>
        <authorList>
            <person name="Yan X."/>
        </authorList>
    </citation>
    <scope>NUCLEOTIDE SEQUENCE [LARGE SCALE GENOMIC DNA]</scope>
    <source>
        <strain evidence="10 11">YIM B01967</strain>
    </source>
</reference>
<dbReference type="RefSeq" id="WP_200748440.1">
    <property type="nucleotide sequence ID" value="NZ_JAEOAH010000006.1"/>
</dbReference>
<evidence type="ECO:0000259" key="8">
    <source>
        <dbReference type="Pfam" id="PF02687"/>
    </source>
</evidence>
<comment type="caution">
    <text evidence="10">The sequence shown here is derived from an EMBL/GenBank/DDBJ whole genome shotgun (WGS) entry which is preliminary data.</text>
</comment>
<feature type="transmembrane region" description="Helical" evidence="7">
    <location>
        <begin position="296"/>
        <end position="321"/>
    </location>
</feature>
<keyword evidence="11" id="KW-1185">Reference proteome</keyword>
<evidence type="ECO:0000256" key="6">
    <source>
        <dbReference type="ARBA" id="ARBA00038076"/>
    </source>
</evidence>
<evidence type="ECO:0000259" key="9">
    <source>
        <dbReference type="Pfam" id="PF12704"/>
    </source>
</evidence>
<dbReference type="InterPro" id="IPR003838">
    <property type="entry name" value="ABC3_permease_C"/>
</dbReference>
<keyword evidence="2" id="KW-1003">Cell membrane</keyword>
<accession>A0ABS1H5A8</accession>
<feature type="domain" description="MacB-like periplasmic core" evidence="9">
    <location>
        <begin position="22"/>
        <end position="215"/>
    </location>
</feature>
<evidence type="ECO:0000256" key="1">
    <source>
        <dbReference type="ARBA" id="ARBA00004651"/>
    </source>
</evidence>
<protein>
    <submittedName>
        <fullName evidence="10">ABC transporter permease</fullName>
    </submittedName>
</protein>
<dbReference type="EMBL" id="JAEOAH010000006">
    <property type="protein sequence ID" value="MBK3494603.1"/>
    <property type="molecule type" value="Genomic_DNA"/>
</dbReference>
<dbReference type="InterPro" id="IPR025857">
    <property type="entry name" value="MacB_PCD"/>
</dbReference>
<dbReference type="Proteomes" id="UP000618943">
    <property type="component" value="Unassembled WGS sequence"/>
</dbReference>
<comment type="subcellular location">
    <subcellularLocation>
        <location evidence="1">Cell membrane</location>
        <topology evidence="1">Multi-pass membrane protein</topology>
    </subcellularLocation>
</comment>